<comment type="subcellular location">
    <subcellularLocation>
        <location evidence="1 6">Bacterial flagellum basal body</location>
    </subcellularLocation>
</comment>
<keyword evidence="4 6" id="KW-0975">Bacterial flagellum</keyword>
<evidence type="ECO:0000256" key="1">
    <source>
        <dbReference type="ARBA" id="ARBA00004117"/>
    </source>
</evidence>
<sequence length="145" mass="15403">MDYLASFEISAAGMAFERMRADVASANLANMHTTRTAQGGPYRPMRAVASNDLAPSAFEKQLSAEAVSSGLRSATVEELKLPARMSYEPGHPDANDQGFVAYPNVNLVTEMVGMMTATRAYEANVSALNAAKAMALKALDIGGNR</sequence>
<dbReference type="PANTHER" id="PTHR30435">
    <property type="entry name" value="FLAGELLAR PROTEIN"/>
    <property type="match status" value="1"/>
</dbReference>
<dbReference type="GO" id="GO:0030694">
    <property type="term" value="C:bacterial-type flagellum basal body, rod"/>
    <property type="evidence" value="ECO:0007669"/>
    <property type="project" value="UniProtKB-UniRule"/>
</dbReference>
<reference evidence="8 9" key="1">
    <citation type="submission" date="2019-03" db="EMBL/GenBank/DDBJ databases">
        <title>Genomic Encyclopedia of Type Strains, Phase IV (KMG-IV): sequencing the most valuable type-strain genomes for metagenomic binning, comparative biology and taxonomic classification.</title>
        <authorList>
            <person name="Goeker M."/>
        </authorList>
    </citation>
    <scope>NUCLEOTIDE SEQUENCE [LARGE SCALE GENOMIC DNA]</scope>
    <source>
        <strain evidence="8 9">DSM 7445</strain>
    </source>
</reference>
<proteinExistence type="inferred from homology"/>
<evidence type="ECO:0000313" key="9">
    <source>
        <dbReference type="Proteomes" id="UP000295382"/>
    </source>
</evidence>
<evidence type="ECO:0000256" key="2">
    <source>
        <dbReference type="ARBA" id="ARBA00009677"/>
    </source>
</evidence>
<dbReference type="NCBIfam" id="TIGR01395">
    <property type="entry name" value="FlgC"/>
    <property type="match status" value="1"/>
</dbReference>
<gene>
    <name evidence="8" type="ORF">EDC30_10311</name>
</gene>
<dbReference type="Proteomes" id="UP000295382">
    <property type="component" value="Unassembled WGS sequence"/>
</dbReference>
<dbReference type="PANTHER" id="PTHR30435:SF2">
    <property type="entry name" value="FLAGELLAR BASAL-BODY ROD PROTEIN FLGC"/>
    <property type="match status" value="1"/>
</dbReference>
<dbReference type="RefSeq" id="WP_132257804.1">
    <property type="nucleotide sequence ID" value="NZ_SLZQ01000003.1"/>
</dbReference>
<evidence type="ECO:0000259" key="7">
    <source>
        <dbReference type="Pfam" id="PF06429"/>
    </source>
</evidence>
<organism evidence="8 9">
    <name type="scientific">Paucimonas lemoignei</name>
    <name type="common">Pseudomonas lemoignei</name>
    <dbReference type="NCBI Taxonomy" id="29443"/>
    <lineage>
        <taxon>Bacteria</taxon>
        <taxon>Pseudomonadati</taxon>
        <taxon>Pseudomonadota</taxon>
        <taxon>Betaproteobacteria</taxon>
        <taxon>Burkholderiales</taxon>
        <taxon>Burkholderiaceae</taxon>
        <taxon>Paucimonas</taxon>
    </lineage>
</organism>
<dbReference type="GO" id="GO:0071978">
    <property type="term" value="P:bacterial-type flagellum-dependent swarming motility"/>
    <property type="evidence" value="ECO:0007669"/>
    <property type="project" value="TreeGrafter"/>
</dbReference>
<keyword evidence="8" id="KW-0969">Cilium</keyword>
<evidence type="ECO:0000256" key="4">
    <source>
        <dbReference type="ARBA" id="ARBA00023143"/>
    </source>
</evidence>
<feature type="domain" description="Flagellar basal-body/hook protein C-terminal" evidence="7">
    <location>
        <begin position="97"/>
        <end position="140"/>
    </location>
</feature>
<dbReference type="OrthoDB" id="9794148at2"/>
<comment type="subunit">
    <text evidence="5 6">The basal body constitutes a major portion of the flagellar organelle and consists of four rings (L,P,S, and M) mounted on a central rod. The rod consists of about 26 subunits of FlgG in the distal portion, and FlgB, FlgC and FlgF are thought to build up the proximal portion of the rod with about 6 subunits each.</text>
</comment>
<keyword evidence="8" id="KW-0282">Flagellum</keyword>
<dbReference type="EMBL" id="SLZQ01000003">
    <property type="protein sequence ID" value="TCS37719.1"/>
    <property type="molecule type" value="Genomic_DNA"/>
</dbReference>
<comment type="similarity">
    <text evidence="2">Belongs to the flagella basal body rod proteins family.</text>
</comment>
<dbReference type="AlphaFoldDB" id="A0A4R3I1I3"/>
<accession>A0A4R3I1I3</accession>
<keyword evidence="9" id="KW-1185">Reference proteome</keyword>
<evidence type="ECO:0000313" key="8">
    <source>
        <dbReference type="EMBL" id="TCS37719.1"/>
    </source>
</evidence>
<evidence type="ECO:0000256" key="5">
    <source>
        <dbReference type="ARBA" id="ARBA00025933"/>
    </source>
</evidence>
<dbReference type="Pfam" id="PF06429">
    <property type="entry name" value="Flg_bbr_C"/>
    <property type="match status" value="1"/>
</dbReference>
<dbReference type="InterPro" id="IPR006299">
    <property type="entry name" value="FlgC"/>
</dbReference>
<protein>
    <recommendedName>
        <fullName evidence="3 6">Flagellar basal-body rod protein FlgC</fullName>
    </recommendedName>
</protein>
<name>A0A4R3I1I3_PAULE</name>
<comment type="caution">
    <text evidence="8">The sequence shown here is derived from an EMBL/GenBank/DDBJ whole genome shotgun (WGS) entry which is preliminary data.</text>
</comment>
<evidence type="ECO:0000256" key="6">
    <source>
        <dbReference type="RuleBase" id="RU362062"/>
    </source>
</evidence>
<dbReference type="InterPro" id="IPR010930">
    <property type="entry name" value="Flg_bb/hook_C_dom"/>
</dbReference>
<keyword evidence="8" id="KW-0966">Cell projection</keyword>
<evidence type="ECO:0000256" key="3">
    <source>
        <dbReference type="ARBA" id="ARBA00017941"/>
    </source>
</evidence>